<accession>F9W1H5</accession>
<dbReference type="Proteomes" id="UP000003558">
    <property type="component" value="Unassembled WGS sequence"/>
</dbReference>
<evidence type="ECO:0000256" key="5">
    <source>
        <dbReference type="ARBA" id="ARBA00023015"/>
    </source>
</evidence>
<proteinExistence type="predicted"/>
<dbReference type="RefSeq" id="WP_006360781.1">
    <property type="nucleotide sequence ID" value="NZ_BACI01000114.1"/>
</dbReference>
<feature type="domain" description="Anti-sigma K factor RskA C-terminal" evidence="13">
    <location>
        <begin position="149"/>
        <end position="286"/>
    </location>
</feature>
<evidence type="ECO:0000256" key="11">
    <source>
        <dbReference type="SAM" id="MobiDB-lite"/>
    </source>
</evidence>
<keyword evidence="2" id="KW-1003">Cell membrane</keyword>
<dbReference type="InterPro" id="IPR041916">
    <property type="entry name" value="Anti_sigma_zinc_sf"/>
</dbReference>
<dbReference type="InterPro" id="IPR051474">
    <property type="entry name" value="Anti-sigma-K/W_factor"/>
</dbReference>
<sequence>MSDHLDPEAAELLELAPVVGLNALSSEELREIEARVATADEEFRELFATQVRATREAMAAISAATATPPPPSLRDRVLTAARAEAGLDRPSAPAPDVAPTPTVTPVPEPQVPEPEDPQPEAPQPEVAQPPADLDARRPRRSRRFTYLTAAAVAAIAAGALGWAVGLSSSDEPGAPPPVAAPAEQVFSADDLRSTSAPVATGSATVYVAQSTDTAVLVMNSVPPPEPGTVYQMWLVGPGGTRSAGTMTDEDVEPVTTAVLSGINTADALAFTVEPPGGSAQPTSSPVAQLSLS</sequence>
<dbReference type="GO" id="GO:0005886">
    <property type="term" value="C:plasma membrane"/>
    <property type="evidence" value="ECO:0007669"/>
    <property type="project" value="UniProtKB-SubCell"/>
</dbReference>
<comment type="subcellular location">
    <subcellularLocation>
        <location evidence="1">Cell membrane</location>
        <topology evidence="1">Single-pass membrane protein</topology>
    </subcellularLocation>
</comment>
<dbReference type="GO" id="GO:0006417">
    <property type="term" value="P:regulation of translation"/>
    <property type="evidence" value="ECO:0007669"/>
    <property type="project" value="TreeGrafter"/>
</dbReference>
<feature type="transmembrane region" description="Helical" evidence="12">
    <location>
        <begin position="144"/>
        <end position="165"/>
    </location>
</feature>
<dbReference type="STRING" id="1027371.GOALK_114_00140"/>
<dbReference type="GeneID" id="80259602"/>
<dbReference type="EMBL" id="BACI01000114">
    <property type="protein sequence ID" value="GAA14714.1"/>
    <property type="molecule type" value="Genomic_DNA"/>
</dbReference>
<dbReference type="PANTHER" id="PTHR37461">
    <property type="entry name" value="ANTI-SIGMA-K FACTOR RSKA"/>
    <property type="match status" value="1"/>
</dbReference>
<keyword evidence="4 12" id="KW-1133">Transmembrane helix</keyword>
<dbReference type="PANTHER" id="PTHR37461:SF1">
    <property type="entry name" value="ANTI-SIGMA-K FACTOR RSKA"/>
    <property type="match status" value="1"/>
</dbReference>
<keyword evidence="3 12" id="KW-0812">Transmembrane</keyword>
<dbReference type="InterPro" id="IPR053877">
    <property type="entry name" value="RskA_N"/>
</dbReference>
<evidence type="ECO:0000313" key="16">
    <source>
        <dbReference type="Proteomes" id="UP000003558"/>
    </source>
</evidence>
<evidence type="ECO:0000256" key="9">
    <source>
        <dbReference type="ARBA" id="ARBA00030803"/>
    </source>
</evidence>
<dbReference type="AlphaFoldDB" id="F9W1H5"/>
<evidence type="ECO:0000256" key="10">
    <source>
        <dbReference type="SAM" id="Coils"/>
    </source>
</evidence>
<evidence type="ECO:0000259" key="13">
    <source>
        <dbReference type="Pfam" id="PF10099"/>
    </source>
</evidence>
<evidence type="ECO:0000256" key="2">
    <source>
        <dbReference type="ARBA" id="ARBA00022475"/>
    </source>
</evidence>
<feature type="coiled-coil region" evidence="10">
    <location>
        <begin position="22"/>
        <end position="49"/>
    </location>
</feature>
<feature type="domain" description="Anti-sigma-K factor RskA N-terminal" evidence="14">
    <location>
        <begin position="12"/>
        <end position="59"/>
    </location>
</feature>
<organism evidence="15 16">
    <name type="scientific">Gordonia alkanivorans NBRC 16433</name>
    <dbReference type="NCBI Taxonomy" id="1027371"/>
    <lineage>
        <taxon>Bacteria</taxon>
        <taxon>Bacillati</taxon>
        <taxon>Actinomycetota</taxon>
        <taxon>Actinomycetes</taxon>
        <taxon>Mycobacteriales</taxon>
        <taxon>Gordoniaceae</taxon>
        <taxon>Gordonia</taxon>
    </lineage>
</organism>
<keyword evidence="10" id="KW-0175">Coiled coil</keyword>
<name>F9W1H5_9ACTN</name>
<reference evidence="15 16" key="1">
    <citation type="submission" date="2011-05" db="EMBL/GenBank/DDBJ databases">
        <title>Whole genome shotgun sequence of Gordonia alkanivorans NBRC 16433.</title>
        <authorList>
            <person name="Hosoyama A."/>
            <person name="Nakamura S."/>
            <person name="Takarada H."/>
            <person name="Tsuchikane K."/>
            <person name="Yamazaki S."/>
            <person name="Fujita N."/>
        </authorList>
    </citation>
    <scope>NUCLEOTIDE SEQUENCE [LARGE SCALE GENOMIC DNA]</scope>
    <source>
        <strain evidence="15 16">NBRC 16433</strain>
    </source>
</reference>
<comment type="caution">
    <text evidence="15">The sequence shown here is derived from an EMBL/GenBank/DDBJ whole genome shotgun (WGS) entry which is preliminary data.</text>
</comment>
<dbReference type="InterPro" id="IPR018764">
    <property type="entry name" value="RskA_C"/>
</dbReference>
<evidence type="ECO:0000256" key="4">
    <source>
        <dbReference type="ARBA" id="ARBA00022989"/>
    </source>
</evidence>
<protein>
    <recommendedName>
        <fullName evidence="9">Regulator of SigK</fullName>
    </recommendedName>
    <alternativeName>
        <fullName evidence="8">Sigma-K anti-sigma factor RskA</fullName>
    </alternativeName>
</protein>
<gene>
    <name evidence="15" type="primary">rskA</name>
    <name evidence="15" type="ORF">GOALK_114_00140</name>
</gene>
<dbReference type="Pfam" id="PF22618">
    <property type="entry name" value="RskA_N"/>
    <property type="match status" value="1"/>
</dbReference>
<keyword evidence="7" id="KW-0804">Transcription</keyword>
<keyword evidence="5" id="KW-0805">Transcription regulation</keyword>
<feature type="compositionally biased region" description="Pro residues" evidence="11">
    <location>
        <begin position="92"/>
        <end position="112"/>
    </location>
</feature>
<feature type="compositionally biased region" description="Polar residues" evidence="11">
    <location>
        <begin position="279"/>
        <end position="292"/>
    </location>
</feature>
<keyword evidence="6 12" id="KW-0472">Membrane</keyword>
<evidence type="ECO:0000256" key="3">
    <source>
        <dbReference type="ARBA" id="ARBA00022692"/>
    </source>
</evidence>
<evidence type="ECO:0000259" key="14">
    <source>
        <dbReference type="Pfam" id="PF22618"/>
    </source>
</evidence>
<feature type="compositionally biased region" description="Low complexity" evidence="11">
    <location>
        <begin position="123"/>
        <end position="132"/>
    </location>
</feature>
<dbReference type="Gene3D" id="1.10.10.1320">
    <property type="entry name" value="Anti-sigma factor, zinc-finger domain"/>
    <property type="match status" value="1"/>
</dbReference>
<evidence type="ECO:0000313" key="15">
    <source>
        <dbReference type="EMBL" id="GAA14714.1"/>
    </source>
</evidence>
<evidence type="ECO:0000256" key="7">
    <source>
        <dbReference type="ARBA" id="ARBA00023163"/>
    </source>
</evidence>
<dbReference type="eggNOG" id="COG5343">
    <property type="taxonomic scope" value="Bacteria"/>
</dbReference>
<evidence type="ECO:0000256" key="12">
    <source>
        <dbReference type="SAM" id="Phobius"/>
    </source>
</evidence>
<evidence type="ECO:0000256" key="6">
    <source>
        <dbReference type="ARBA" id="ARBA00023136"/>
    </source>
</evidence>
<feature type="region of interest" description="Disordered" evidence="11">
    <location>
        <begin position="86"/>
        <end position="138"/>
    </location>
</feature>
<dbReference type="GO" id="GO:0016989">
    <property type="term" value="F:sigma factor antagonist activity"/>
    <property type="evidence" value="ECO:0007669"/>
    <property type="project" value="TreeGrafter"/>
</dbReference>
<feature type="region of interest" description="Disordered" evidence="11">
    <location>
        <begin position="272"/>
        <end position="292"/>
    </location>
</feature>
<evidence type="ECO:0000256" key="1">
    <source>
        <dbReference type="ARBA" id="ARBA00004162"/>
    </source>
</evidence>
<dbReference type="Pfam" id="PF10099">
    <property type="entry name" value="RskA_C"/>
    <property type="match status" value="1"/>
</dbReference>
<evidence type="ECO:0000256" key="8">
    <source>
        <dbReference type="ARBA" id="ARBA00029829"/>
    </source>
</evidence>